<keyword evidence="3" id="KW-1185">Reference proteome</keyword>
<name>A0ABV0TXC4_9TELE</name>
<dbReference type="EMBL" id="JAHRIQ010048910">
    <property type="protein sequence ID" value="MEQ2237421.1"/>
    <property type="molecule type" value="Genomic_DNA"/>
</dbReference>
<evidence type="ECO:0000256" key="1">
    <source>
        <dbReference type="SAM" id="MobiDB-lite"/>
    </source>
</evidence>
<dbReference type="Proteomes" id="UP001482620">
    <property type="component" value="Unassembled WGS sequence"/>
</dbReference>
<sequence>MGSLESAHVMEKKGVVRFTSCLEGKVRVQSCRSIVVASGRGLIAQGRVEQRKADQNVESGSAEIGDFHQERGRHVAGSAISESVRIRRAARQGASAKCQED</sequence>
<gene>
    <name evidence="2" type="ORF">ILYODFUR_022919</name>
</gene>
<protein>
    <submittedName>
        <fullName evidence="2">Uncharacterized protein</fullName>
    </submittedName>
</protein>
<accession>A0ABV0TXC4</accession>
<reference evidence="2 3" key="1">
    <citation type="submission" date="2021-06" db="EMBL/GenBank/DDBJ databases">
        <authorList>
            <person name="Palmer J.M."/>
        </authorList>
    </citation>
    <scope>NUCLEOTIDE SEQUENCE [LARGE SCALE GENOMIC DNA]</scope>
    <source>
        <strain evidence="3">if_2019</strain>
        <tissue evidence="2">Muscle</tissue>
    </source>
</reference>
<organism evidence="2 3">
    <name type="scientific">Ilyodon furcidens</name>
    <name type="common">goldbreast splitfin</name>
    <dbReference type="NCBI Taxonomy" id="33524"/>
    <lineage>
        <taxon>Eukaryota</taxon>
        <taxon>Metazoa</taxon>
        <taxon>Chordata</taxon>
        <taxon>Craniata</taxon>
        <taxon>Vertebrata</taxon>
        <taxon>Euteleostomi</taxon>
        <taxon>Actinopterygii</taxon>
        <taxon>Neopterygii</taxon>
        <taxon>Teleostei</taxon>
        <taxon>Neoteleostei</taxon>
        <taxon>Acanthomorphata</taxon>
        <taxon>Ovalentaria</taxon>
        <taxon>Atherinomorphae</taxon>
        <taxon>Cyprinodontiformes</taxon>
        <taxon>Goodeidae</taxon>
        <taxon>Ilyodon</taxon>
    </lineage>
</organism>
<feature type="region of interest" description="Disordered" evidence="1">
    <location>
        <begin position="48"/>
        <end position="79"/>
    </location>
</feature>
<evidence type="ECO:0000313" key="2">
    <source>
        <dbReference type="EMBL" id="MEQ2237421.1"/>
    </source>
</evidence>
<proteinExistence type="predicted"/>
<evidence type="ECO:0000313" key="3">
    <source>
        <dbReference type="Proteomes" id="UP001482620"/>
    </source>
</evidence>
<comment type="caution">
    <text evidence="2">The sequence shown here is derived from an EMBL/GenBank/DDBJ whole genome shotgun (WGS) entry which is preliminary data.</text>
</comment>